<accession>A0ABT7MWK6</accession>
<dbReference type="CDD" id="cd00093">
    <property type="entry name" value="HTH_XRE"/>
    <property type="match status" value="1"/>
</dbReference>
<reference evidence="2 3" key="1">
    <citation type="submission" date="2023-06" db="EMBL/GenBank/DDBJ databases">
        <title>Microbacterium sp. nov., isolated from a waste landfill.</title>
        <authorList>
            <person name="Wen W."/>
        </authorList>
    </citation>
    <scope>NUCLEOTIDE SEQUENCE [LARGE SCALE GENOMIC DNA]</scope>
    <source>
        <strain evidence="2 3">ASV49</strain>
    </source>
</reference>
<evidence type="ECO:0000313" key="3">
    <source>
        <dbReference type="Proteomes" id="UP001235064"/>
    </source>
</evidence>
<gene>
    <name evidence="2" type="ORF">QSV35_05805</name>
</gene>
<organism evidence="2 3">
    <name type="scientific">Microbacterium candidum</name>
    <dbReference type="NCBI Taxonomy" id="3041922"/>
    <lineage>
        <taxon>Bacteria</taxon>
        <taxon>Bacillati</taxon>
        <taxon>Actinomycetota</taxon>
        <taxon>Actinomycetes</taxon>
        <taxon>Micrococcales</taxon>
        <taxon>Microbacteriaceae</taxon>
        <taxon>Microbacterium</taxon>
    </lineage>
</organism>
<keyword evidence="3" id="KW-1185">Reference proteome</keyword>
<dbReference type="InterPro" id="IPR001387">
    <property type="entry name" value="Cro/C1-type_HTH"/>
</dbReference>
<dbReference type="EMBL" id="JASXSZ010000001">
    <property type="protein sequence ID" value="MDL9978836.1"/>
    <property type="molecule type" value="Genomic_DNA"/>
</dbReference>
<protein>
    <submittedName>
        <fullName evidence="2">Helix-turn-helix transcriptional regulator</fullName>
    </submittedName>
</protein>
<sequence>MSTIDAMRPSTGVGLARRMKTSRIWAGLEQAEIAARCGVSRSAVSAWEQGRTEPSMSNMVKWARAVGQSMEWFAEGVEETTTAPAEAGAVSLLSQHSARLEGLEPPTF</sequence>
<name>A0ABT7MWK6_9MICO</name>
<dbReference type="SUPFAM" id="SSF47413">
    <property type="entry name" value="lambda repressor-like DNA-binding domains"/>
    <property type="match status" value="1"/>
</dbReference>
<dbReference type="InterPro" id="IPR010982">
    <property type="entry name" value="Lambda_DNA-bd_dom_sf"/>
</dbReference>
<dbReference type="Proteomes" id="UP001235064">
    <property type="component" value="Unassembled WGS sequence"/>
</dbReference>
<dbReference type="Pfam" id="PF01381">
    <property type="entry name" value="HTH_3"/>
    <property type="match status" value="1"/>
</dbReference>
<evidence type="ECO:0000313" key="2">
    <source>
        <dbReference type="EMBL" id="MDL9978836.1"/>
    </source>
</evidence>
<proteinExistence type="predicted"/>
<dbReference type="SMART" id="SM00530">
    <property type="entry name" value="HTH_XRE"/>
    <property type="match status" value="1"/>
</dbReference>
<dbReference type="Gene3D" id="1.10.260.40">
    <property type="entry name" value="lambda repressor-like DNA-binding domains"/>
    <property type="match status" value="1"/>
</dbReference>
<comment type="caution">
    <text evidence="2">The sequence shown here is derived from an EMBL/GenBank/DDBJ whole genome shotgun (WGS) entry which is preliminary data.</text>
</comment>
<feature type="domain" description="HTH cro/C1-type" evidence="1">
    <location>
        <begin position="19"/>
        <end position="73"/>
    </location>
</feature>
<dbReference type="PROSITE" id="PS50943">
    <property type="entry name" value="HTH_CROC1"/>
    <property type="match status" value="1"/>
</dbReference>
<dbReference type="RefSeq" id="WP_286287590.1">
    <property type="nucleotide sequence ID" value="NZ_JASXSZ010000001.1"/>
</dbReference>
<evidence type="ECO:0000259" key="1">
    <source>
        <dbReference type="PROSITE" id="PS50943"/>
    </source>
</evidence>